<dbReference type="GO" id="GO:0015031">
    <property type="term" value="P:protein transport"/>
    <property type="evidence" value="ECO:0007669"/>
    <property type="project" value="UniProtKB-KW"/>
</dbReference>
<sequence>MANKKKTPGINASSMADIAFLLLIFWLTTTTMNSDKGLQRRLPPMPEEGAQQEDVKINRRNIIQVKINSSDRIIAGGEIMDISMVKDKVKEFITNPANLETMPEKEMKQIEGFGEYPVSKGVVSLQNDRGTSYNAYLQVQNELARAFNEIRDDFARQNFGTVYNNLDEEKQKIVREAIPLSISEAEPKDVGRSARR</sequence>
<evidence type="ECO:0000256" key="6">
    <source>
        <dbReference type="ARBA" id="ARBA00023136"/>
    </source>
</evidence>
<dbReference type="GO" id="GO:0005886">
    <property type="term" value="C:plasma membrane"/>
    <property type="evidence" value="ECO:0007669"/>
    <property type="project" value="UniProtKB-SubCell"/>
</dbReference>
<dbReference type="Proteomes" id="UP000823635">
    <property type="component" value="Unassembled WGS sequence"/>
</dbReference>
<evidence type="ECO:0000256" key="7">
    <source>
        <dbReference type="RuleBase" id="RU003879"/>
    </source>
</evidence>
<keyword evidence="6" id="KW-0472">Membrane</keyword>
<keyword evidence="5" id="KW-1133">Transmembrane helix</keyword>
<dbReference type="GO" id="GO:0022857">
    <property type="term" value="F:transmembrane transporter activity"/>
    <property type="evidence" value="ECO:0007669"/>
    <property type="project" value="InterPro"/>
</dbReference>
<gene>
    <name evidence="8" type="ORF">IAC68_06015</name>
</gene>
<evidence type="ECO:0000313" key="9">
    <source>
        <dbReference type="Proteomes" id="UP000823635"/>
    </source>
</evidence>
<reference evidence="8" key="1">
    <citation type="submission" date="2020-10" db="EMBL/GenBank/DDBJ databases">
        <authorList>
            <person name="Gilroy R."/>
        </authorList>
    </citation>
    <scope>NUCLEOTIDE SEQUENCE</scope>
    <source>
        <strain evidence="8">15467</strain>
    </source>
</reference>
<dbReference type="Pfam" id="PF02472">
    <property type="entry name" value="ExbD"/>
    <property type="match status" value="1"/>
</dbReference>
<organism evidence="8 9">
    <name type="scientific">Candidatus Egerieousia excrementavium</name>
    <dbReference type="NCBI Taxonomy" id="2840778"/>
    <lineage>
        <taxon>Bacteria</taxon>
        <taxon>Pseudomonadati</taxon>
        <taxon>Bacteroidota</taxon>
        <taxon>Bacteroidia</taxon>
        <taxon>Bacteroidales</taxon>
        <taxon>Candidatus Egerieousia</taxon>
    </lineage>
</organism>
<name>A0A9D9DK86_9BACT</name>
<reference evidence="8" key="2">
    <citation type="journal article" date="2021" name="PeerJ">
        <title>Extensive microbial diversity within the chicken gut microbiome revealed by metagenomics and culture.</title>
        <authorList>
            <person name="Gilroy R."/>
            <person name="Ravi A."/>
            <person name="Getino M."/>
            <person name="Pursley I."/>
            <person name="Horton D.L."/>
            <person name="Alikhan N.F."/>
            <person name="Baker D."/>
            <person name="Gharbi K."/>
            <person name="Hall N."/>
            <person name="Watson M."/>
            <person name="Adriaenssens E.M."/>
            <person name="Foster-Nyarko E."/>
            <person name="Jarju S."/>
            <person name="Secka A."/>
            <person name="Antonio M."/>
            <person name="Oren A."/>
            <person name="Chaudhuri R.R."/>
            <person name="La Ragione R."/>
            <person name="Hildebrand F."/>
            <person name="Pallen M.J."/>
        </authorList>
    </citation>
    <scope>NUCLEOTIDE SEQUENCE</scope>
    <source>
        <strain evidence="8">15467</strain>
    </source>
</reference>
<keyword evidence="3" id="KW-1003">Cell membrane</keyword>
<comment type="caution">
    <text evidence="8">The sequence shown here is derived from an EMBL/GenBank/DDBJ whole genome shotgun (WGS) entry which is preliminary data.</text>
</comment>
<evidence type="ECO:0000256" key="4">
    <source>
        <dbReference type="ARBA" id="ARBA00022692"/>
    </source>
</evidence>
<accession>A0A9D9DK86</accession>
<dbReference type="InterPro" id="IPR003400">
    <property type="entry name" value="ExbD"/>
</dbReference>
<dbReference type="PANTHER" id="PTHR30558:SF3">
    <property type="entry name" value="BIOPOLYMER TRANSPORT PROTEIN EXBD-RELATED"/>
    <property type="match status" value="1"/>
</dbReference>
<dbReference type="EMBL" id="JADINB010000130">
    <property type="protein sequence ID" value="MBO8429467.1"/>
    <property type="molecule type" value="Genomic_DNA"/>
</dbReference>
<dbReference type="AlphaFoldDB" id="A0A9D9DK86"/>
<comment type="similarity">
    <text evidence="2 7">Belongs to the ExbD/TolR family.</text>
</comment>
<comment type="subcellular location">
    <subcellularLocation>
        <location evidence="1">Cell membrane</location>
        <topology evidence="1">Single-pass membrane protein</topology>
    </subcellularLocation>
    <subcellularLocation>
        <location evidence="7">Cell membrane</location>
        <topology evidence="7">Single-pass type II membrane protein</topology>
    </subcellularLocation>
</comment>
<keyword evidence="7" id="KW-0653">Protein transport</keyword>
<evidence type="ECO:0000256" key="2">
    <source>
        <dbReference type="ARBA" id="ARBA00005811"/>
    </source>
</evidence>
<keyword evidence="7" id="KW-0813">Transport</keyword>
<dbReference type="PANTHER" id="PTHR30558">
    <property type="entry name" value="EXBD MEMBRANE COMPONENT OF PMF-DRIVEN MACROMOLECULE IMPORT SYSTEM"/>
    <property type="match status" value="1"/>
</dbReference>
<keyword evidence="4 7" id="KW-0812">Transmembrane</keyword>
<protein>
    <submittedName>
        <fullName evidence="8">Biopolymer transporter ExbD</fullName>
    </submittedName>
</protein>
<evidence type="ECO:0000313" key="8">
    <source>
        <dbReference type="EMBL" id="MBO8429467.1"/>
    </source>
</evidence>
<evidence type="ECO:0000256" key="3">
    <source>
        <dbReference type="ARBA" id="ARBA00022475"/>
    </source>
</evidence>
<evidence type="ECO:0000256" key="1">
    <source>
        <dbReference type="ARBA" id="ARBA00004162"/>
    </source>
</evidence>
<evidence type="ECO:0000256" key="5">
    <source>
        <dbReference type="ARBA" id="ARBA00022989"/>
    </source>
</evidence>
<proteinExistence type="inferred from homology"/>